<organism evidence="3 4">
    <name type="scientific">Halocaridina rubra</name>
    <name type="common">Hawaiian red shrimp</name>
    <dbReference type="NCBI Taxonomy" id="373956"/>
    <lineage>
        <taxon>Eukaryota</taxon>
        <taxon>Metazoa</taxon>
        <taxon>Ecdysozoa</taxon>
        <taxon>Arthropoda</taxon>
        <taxon>Crustacea</taxon>
        <taxon>Multicrustacea</taxon>
        <taxon>Malacostraca</taxon>
        <taxon>Eumalacostraca</taxon>
        <taxon>Eucarida</taxon>
        <taxon>Decapoda</taxon>
        <taxon>Pleocyemata</taxon>
        <taxon>Caridea</taxon>
        <taxon>Atyoidea</taxon>
        <taxon>Atyidae</taxon>
        <taxon>Halocaridina</taxon>
    </lineage>
</organism>
<evidence type="ECO:0000256" key="1">
    <source>
        <dbReference type="SAM" id="MobiDB-lite"/>
    </source>
</evidence>
<feature type="domain" description="Ig-like" evidence="2">
    <location>
        <begin position="68"/>
        <end position="107"/>
    </location>
</feature>
<sequence length="107" mass="12190">MKKNDRFNTHAHTHTRASAHTHTHTHTHTHLVKLGLKVAKRRALTFDTKKLESDSQLWWGHHQDFLTPTYQNTPQNVTAVVGDSAFLPCTVSHLGDRSKCLKWSVGE</sequence>
<comment type="caution">
    <text evidence="3">The sequence shown here is derived from an EMBL/GenBank/DDBJ whole genome shotgun (WGS) entry which is preliminary data.</text>
</comment>
<gene>
    <name evidence="3" type="ORF">SK128_008357</name>
</gene>
<dbReference type="AlphaFoldDB" id="A0AAN8ZVN1"/>
<reference evidence="3 4" key="1">
    <citation type="submission" date="2023-11" db="EMBL/GenBank/DDBJ databases">
        <title>Halocaridina rubra genome assembly.</title>
        <authorList>
            <person name="Smith C."/>
        </authorList>
    </citation>
    <scope>NUCLEOTIDE SEQUENCE [LARGE SCALE GENOMIC DNA]</scope>
    <source>
        <strain evidence="3">EP-1</strain>
        <tissue evidence="3">Whole</tissue>
    </source>
</reference>
<dbReference type="EMBL" id="JAXCGZ010020860">
    <property type="protein sequence ID" value="KAK7065184.1"/>
    <property type="molecule type" value="Genomic_DNA"/>
</dbReference>
<protein>
    <recommendedName>
        <fullName evidence="2">Ig-like domain-containing protein</fullName>
    </recommendedName>
</protein>
<keyword evidence="4" id="KW-1185">Reference proteome</keyword>
<evidence type="ECO:0000259" key="2">
    <source>
        <dbReference type="PROSITE" id="PS50835"/>
    </source>
</evidence>
<proteinExistence type="predicted"/>
<name>A0AAN8ZVN1_HALRR</name>
<accession>A0AAN8ZVN1</accession>
<dbReference type="Gene3D" id="2.60.40.10">
    <property type="entry name" value="Immunoglobulins"/>
    <property type="match status" value="1"/>
</dbReference>
<dbReference type="Proteomes" id="UP001381693">
    <property type="component" value="Unassembled WGS sequence"/>
</dbReference>
<dbReference type="InterPro" id="IPR013783">
    <property type="entry name" value="Ig-like_fold"/>
</dbReference>
<evidence type="ECO:0000313" key="3">
    <source>
        <dbReference type="EMBL" id="KAK7065184.1"/>
    </source>
</evidence>
<feature type="region of interest" description="Disordered" evidence="1">
    <location>
        <begin position="1"/>
        <end position="29"/>
    </location>
</feature>
<feature type="compositionally biased region" description="Basic residues" evidence="1">
    <location>
        <begin position="9"/>
        <end position="29"/>
    </location>
</feature>
<dbReference type="PROSITE" id="PS50835">
    <property type="entry name" value="IG_LIKE"/>
    <property type="match status" value="1"/>
</dbReference>
<evidence type="ECO:0000313" key="4">
    <source>
        <dbReference type="Proteomes" id="UP001381693"/>
    </source>
</evidence>
<dbReference type="InterPro" id="IPR007110">
    <property type="entry name" value="Ig-like_dom"/>
</dbReference>